<dbReference type="EMBL" id="MEWG01000050">
    <property type="protein sequence ID" value="OGC76137.1"/>
    <property type="molecule type" value="Genomic_DNA"/>
</dbReference>
<organism evidence="9 10">
    <name type="scientific">candidate division WWE3 bacterium RIFOXYD1_FULL_39_9</name>
    <dbReference type="NCBI Taxonomy" id="1802649"/>
    <lineage>
        <taxon>Bacteria</taxon>
        <taxon>Katanobacteria</taxon>
    </lineage>
</organism>
<feature type="transmembrane region" description="Helical" evidence="6">
    <location>
        <begin position="209"/>
        <end position="231"/>
    </location>
</feature>
<evidence type="ECO:0000259" key="7">
    <source>
        <dbReference type="Pfam" id="PF09822"/>
    </source>
</evidence>
<evidence type="ECO:0000256" key="2">
    <source>
        <dbReference type="ARBA" id="ARBA00022475"/>
    </source>
</evidence>
<evidence type="ECO:0000256" key="6">
    <source>
        <dbReference type="SAM" id="Phobius"/>
    </source>
</evidence>
<evidence type="ECO:0000256" key="5">
    <source>
        <dbReference type="ARBA" id="ARBA00023136"/>
    </source>
</evidence>
<protein>
    <submittedName>
        <fullName evidence="9">Uncharacterized protein</fullName>
    </submittedName>
</protein>
<name>A0A1F4X376_UNCKA</name>
<dbReference type="Pfam" id="PF09822">
    <property type="entry name" value="ABC_transp_aux"/>
    <property type="match status" value="1"/>
</dbReference>
<dbReference type="InterPro" id="IPR019196">
    <property type="entry name" value="ABC_transp_unknown"/>
</dbReference>
<evidence type="ECO:0000256" key="1">
    <source>
        <dbReference type="ARBA" id="ARBA00004651"/>
    </source>
</evidence>
<feature type="transmembrane region" description="Helical" evidence="6">
    <location>
        <begin position="134"/>
        <end position="155"/>
    </location>
</feature>
<feature type="transmembrane region" description="Helical" evidence="6">
    <location>
        <begin position="167"/>
        <end position="189"/>
    </location>
</feature>
<evidence type="ECO:0000313" key="9">
    <source>
        <dbReference type="EMBL" id="OGC76137.1"/>
    </source>
</evidence>
<evidence type="ECO:0000256" key="3">
    <source>
        <dbReference type="ARBA" id="ARBA00022692"/>
    </source>
</evidence>
<evidence type="ECO:0000259" key="8">
    <source>
        <dbReference type="Pfam" id="PF23357"/>
    </source>
</evidence>
<dbReference type="InterPro" id="IPR055396">
    <property type="entry name" value="DUF7088"/>
</dbReference>
<dbReference type="Pfam" id="PF23357">
    <property type="entry name" value="DUF7088"/>
    <property type="match status" value="1"/>
</dbReference>
<dbReference type="InterPro" id="IPR051449">
    <property type="entry name" value="ABC-2_transporter_component"/>
</dbReference>
<sequence>MKKINFRNILILIRKELVGFVDNPATYVVGIVFLLIWEFLFFRNVFVIGESSLATLFNLFPWISLIFIPALTMGAISKEKDDGTLELILTHPVKIWELVLSKFLSTFLFVGVVLLFTLPLAISFNNYGPLDWGIYASQIIGALFFSAALVSLGIFISSLFSSQIASLLLTVFSGFIFVVFGTELVTISLPSTVGSFLEKFSLANHYNALSRGILTLSDILFFIIFVALFLYEANLQIFKQKSNELKRKLFAIQLGGFLITSLIIAGGVLSIINLRLDITQNKIYTLSGATKKVLLELDTPVTLTLYASKNLPAQYAPILRETQYVLEDYKNTSKSKIIYEQKDPSVSEDEEQKALASGIQRAQFNIIGQDELQSKEGYLGITINSENRTEAIPFIQGTADLEYELTTLIYKLTSKDKKTLGFLSGNNEKSIYDDYKYLNQELSKQFNLKPVFLSDEIKEIDQNIHVLIIAGPTEPLEVETISAVRTYLNNGGSVVFLLDKILVNNDFTSVVINHNLEQILEEYGVTLRQDVIYDLRAYEQLNIQTGANTFALNYPFWIRTSISPLAQILKLKTNAVSLPWASSITFDGGKAKESGYTIKPLLNTSDYGGVKLDTASVLPDQDLPADKLGKITAGVTMEPFPDTENSKGRVVVITDSEFLVDMFLTKIPSNLAFGLDMFSWVSQVDSFADIQVKVNAASKFTFANSTQPSQIRYTVMGLSTGLPILLAIGRFLRRRALRFQNYKS</sequence>
<reference evidence="9 10" key="1">
    <citation type="journal article" date="2016" name="Nat. Commun.">
        <title>Thousands of microbial genomes shed light on interconnected biogeochemical processes in an aquifer system.</title>
        <authorList>
            <person name="Anantharaman K."/>
            <person name="Brown C.T."/>
            <person name="Hug L.A."/>
            <person name="Sharon I."/>
            <person name="Castelle C.J."/>
            <person name="Probst A.J."/>
            <person name="Thomas B.C."/>
            <person name="Singh A."/>
            <person name="Wilkins M.J."/>
            <person name="Karaoz U."/>
            <person name="Brodie E.L."/>
            <person name="Williams K.H."/>
            <person name="Hubbard S.S."/>
            <person name="Banfield J.F."/>
        </authorList>
    </citation>
    <scope>NUCLEOTIDE SEQUENCE [LARGE SCALE GENOMIC DNA]</scope>
</reference>
<dbReference type="Pfam" id="PF12679">
    <property type="entry name" value="ABC2_membrane_2"/>
    <property type="match status" value="1"/>
</dbReference>
<feature type="transmembrane region" description="Helical" evidence="6">
    <location>
        <begin position="713"/>
        <end position="732"/>
    </location>
</feature>
<feature type="transmembrane region" description="Helical" evidence="6">
    <location>
        <begin position="251"/>
        <end position="272"/>
    </location>
</feature>
<comment type="subcellular location">
    <subcellularLocation>
        <location evidence="1">Cell membrane</location>
        <topology evidence="1">Multi-pass membrane protein</topology>
    </subcellularLocation>
</comment>
<evidence type="ECO:0000256" key="4">
    <source>
        <dbReference type="ARBA" id="ARBA00022989"/>
    </source>
</evidence>
<gene>
    <name evidence="9" type="ORF">A2619_02145</name>
</gene>
<keyword evidence="2" id="KW-1003">Cell membrane</keyword>
<evidence type="ECO:0000313" key="10">
    <source>
        <dbReference type="Proteomes" id="UP000176815"/>
    </source>
</evidence>
<feature type="transmembrane region" description="Helical" evidence="6">
    <location>
        <begin position="59"/>
        <end position="77"/>
    </location>
</feature>
<dbReference type="PANTHER" id="PTHR30294:SF29">
    <property type="entry name" value="MULTIDRUG ABC TRANSPORTER PERMEASE YBHS-RELATED"/>
    <property type="match status" value="1"/>
</dbReference>
<feature type="domain" description="DUF7088" evidence="8">
    <location>
        <begin position="280"/>
        <end position="383"/>
    </location>
</feature>
<dbReference type="GO" id="GO:0005886">
    <property type="term" value="C:plasma membrane"/>
    <property type="evidence" value="ECO:0007669"/>
    <property type="project" value="UniProtKB-SubCell"/>
</dbReference>
<dbReference type="Proteomes" id="UP000176815">
    <property type="component" value="Unassembled WGS sequence"/>
</dbReference>
<feature type="transmembrane region" description="Helical" evidence="6">
    <location>
        <begin position="20"/>
        <end position="39"/>
    </location>
</feature>
<feature type="transmembrane region" description="Helical" evidence="6">
    <location>
        <begin position="98"/>
        <end position="122"/>
    </location>
</feature>
<keyword evidence="5 6" id="KW-0472">Membrane</keyword>
<dbReference type="AlphaFoldDB" id="A0A1F4X376"/>
<accession>A0A1F4X376</accession>
<feature type="domain" description="ABC-type uncharacterised transport system" evidence="7">
    <location>
        <begin position="417"/>
        <end position="671"/>
    </location>
</feature>
<proteinExistence type="predicted"/>
<comment type="caution">
    <text evidence="9">The sequence shown here is derived from an EMBL/GenBank/DDBJ whole genome shotgun (WGS) entry which is preliminary data.</text>
</comment>
<keyword evidence="3 6" id="KW-0812">Transmembrane</keyword>
<dbReference type="PANTHER" id="PTHR30294">
    <property type="entry name" value="MEMBRANE COMPONENT OF ABC TRANSPORTER YHHJ-RELATED"/>
    <property type="match status" value="1"/>
</dbReference>
<keyword evidence="4 6" id="KW-1133">Transmembrane helix</keyword>
<dbReference type="GO" id="GO:0140359">
    <property type="term" value="F:ABC-type transporter activity"/>
    <property type="evidence" value="ECO:0007669"/>
    <property type="project" value="InterPro"/>
</dbReference>